<dbReference type="InterPro" id="IPR029044">
    <property type="entry name" value="Nucleotide-diphossugar_trans"/>
</dbReference>
<organism evidence="2 3">
    <name type="scientific">Dissostichus mawsoni</name>
    <name type="common">Antarctic cod</name>
    <dbReference type="NCBI Taxonomy" id="36200"/>
    <lineage>
        <taxon>Eukaryota</taxon>
        <taxon>Metazoa</taxon>
        <taxon>Chordata</taxon>
        <taxon>Craniata</taxon>
        <taxon>Vertebrata</taxon>
        <taxon>Euteleostomi</taxon>
        <taxon>Actinopterygii</taxon>
        <taxon>Neopterygii</taxon>
        <taxon>Teleostei</taxon>
        <taxon>Neoteleostei</taxon>
        <taxon>Acanthomorphata</taxon>
        <taxon>Eupercaria</taxon>
        <taxon>Perciformes</taxon>
        <taxon>Notothenioidei</taxon>
        <taxon>Nototheniidae</taxon>
        <taxon>Dissostichus</taxon>
    </lineage>
</organism>
<dbReference type="InterPro" id="IPR001173">
    <property type="entry name" value="Glyco_trans_2-like"/>
</dbReference>
<comment type="caution">
    <text evidence="2">The sequence shown here is derived from an EMBL/GenBank/DDBJ whole genome shotgun (WGS) entry which is preliminary data.</text>
</comment>
<dbReference type="GO" id="GO:0019276">
    <property type="term" value="P:UDP-N-acetylgalactosamine metabolic process"/>
    <property type="evidence" value="ECO:0007669"/>
    <property type="project" value="TreeGrafter"/>
</dbReference>
<sequence>MEVSGGPAVGTAAVRQQVVQLLNGNLKSSPRGVLSLRSHFLLPVAVLHARKLEGNVADGCRFTGEKTGEMAGFKRAPLVALLVLPPPLPPSHLPSPGPCTCANGSMLLKNVVPKNQAVELIKRREKEFQQHKARTESVLSTRLYAPSNSPLQYPIQGFKVRPMTPTFIPGLALHAEQRSNYTVSLKVSKGVLRTTIPAARAKVQGNGESRLMMESSSLETLNELLANVSYTSTVYHIHTGDLASFQFEDHEAVFPVTIKQPQPPVLYDMGTDVNSQVTITTKTFLRYPQLKVLLRSIRQFYKDIEVIIADDSFVTEKMTGDHIQHYIMPPGKGWFAGRNLAVSQVTTKYFLWVDDDFLFTKWTKIEEMVKVMEANPELDVLGGKVGKGQFYSSLIYEEGDEMEGGCMYRKTRRRFHSLPGYPQCSLVSGVVNFFLARTDAVQRVRFDPNLKRVAHSEFFMDGLGSLMVTTCGHVAIGHQKGTKEKGYMRYFNPQVHRITSTQLTGRFNTGLKCAKTKTPGVLFNHQVLARNQLPSKTACTCPRGQRNSKTSCLRFRGAVQTQSKGVATTQSQYPIQGFKVRPMTPTFIPGMLHRTVLALHAEQRSNYTVSLEVSEGVLRTTIPAKGVQVIVTGNGESRLMVESSSLEALNELLADVSYTSTIYHIHTGDLATFQFEDHEAVFPITIKQPQPPVLYDMGRDINSQVTITTKTFLRYPELKVLLKTIREFYKDIEIIIADDSMEPEKIPGPHIQQFIMPPAQEPGVSQVTTKYFLWVDDDFLFTKLTKIEELVKVMEANPELDVLGGKVQGDQFYFSLIYEEGDEVEGGCMYRKSRGRFHSLPGYPQCSVVNGVVNFFLARTDAVQRVGFDPQLKRLAHSEFFMDGLGSLMVATCGHVSVSHQARLKHKDTKLYKAFRYPPKSDGKSKLQLHFFKNHLKCIKYG</sequence>
<evidence type="ECO:0000313" key="3">
    <source>
        <dbReference type="Proteomes" id="UP000518266"/>
    </source>
</evidence>
<dbReference type="Pfam" id="PF00535">
    <property type="entry name" value="Glycos_transf_2"/>
    <property type="match status" value="1"/>
</dbReference>
<dbReference type="Proteomes" id="UP000518266">
    <property type="component" value="Unassembled WGS sequence"/>
</dbReference>
<dbReference type="EMBL" id="JAAKFY010000014">
    <property type="protein sequence ID" value="KAF3847005.1"/>
    <property type="molecule type" value="Genomic_DNA"/>
</dbReference>
<proteinExistence type="predicted"/>
<dbReference type="GO" id="GO:0006047">
    <property type="term" value="P:UDP-N-acetylglucosamine metabolic process"/>
    <property type="evidence" value="ECO:0007669"/>
    <property type="project" value="TreeGrafter"/>
</dbReference>
<evidence type="ECO:0000313" key="2">
    <source>
        <dbReference type="EMBL" id="KAF3847005.1"/>
    </source>
</evidence>
<dbReference type="AlphaFoldDB" id="A0A7J5YC65"/>
<evidence type="ECO:0000259" key="1">
    <source>
        <dbReference type="Pfam" id="PF00535"/>
    </source>
</evidence>
<feature type="domain" description="Glycosyltransferase 2-like" evidence="1">
    <location>
        <begin position="282"/>
        <end position="389"/>
    </location>
</feature>
<dbReference type="CDD" id="cd00761">
    <property type="entry name" value="Glyco_tranf_GTA_type"/>
    <property type="match status" value="2"/>
</dbReference>
<keyword evidence="3" id="KW-1185">Reference proteome</keyword>
<reference evidence="2 3" key="1">
    <citation type="submission" date="2020-03" db="EMBL/GenBank/DDBJ databases">
        <title>Dissostichus mawsoni Genome sequencing and assembly.</title>
        <authorList>
            <person name="Park H."/>
        </authorList>
    </citation>
    <scope>NUCLEOTIDE SEQUENCE [LARGE SCALE GENOMIC DNA]</scope>
    <source>
        <strain evidence="2">DM0001</strain>
        <tissue evidence="2">Muscle</tissue>
    </source>
</reference>
<dbReference type="SUPFAM" id="SSF53448">
    <property type="entry name" value="Nucleotide-diphospho-sugar transferases"/>
    <property type="match status" value="2"/>
</dbReference>
<dbReference type="GO" id="GO:0008376">
    <property type="term" value="F:acetylgalactosaminyltransferase activity"/>
    <property type="evidence" value="ECO:0007669"/>
    <property type="project" value="TreeGrafter"/>
</dbReference>
<dbReference type="PANTHER" id="PTHR15046">
    <property type="entry name" value="GLYCO_TRANS_2-LIKE DOMAIN-CONTAINING PROTEIN"/>
    <property type="match status" value="1"/>
</dbReference>
<dbReference type="Gene3D" id="3.90.550.10">
    <property type="entry name" value="Spore Coat Polysaccharide Biosynthesis Protein SpsA, Chain A"/>
    <property type="match status" value="2"/>
</dbReference>
<dbReference type="PANTHER" id="PTHR15046:SF2">
    <property type="entry name" value="BETA-1,4 N-ACETYLGALACTOSAMINYLTRANSFERASE 2"/>
    <property type="match status" value="1"/>
</dbReference>
<accession>A0A7J5YC65</accession>
<name>A0A7J5YC65_DISMA</name>
<dbReference type="OrthoDB" id="2139606at2759"/>
<gene>
    <name evidence="2" type="ORF">F7725_004083</name>
</gene>
<protein>
    <recommendedName>
        <fullName evidence="1">Glycosyltransferase 2-like domain-containing protein</fullName>
    </recommendedName>
</protein>